<dbReference type="SMART" id="SM00325">
    <property type="entry name" value="RhoGEF"/>
    <property type="match status" value="1"/>
</dbReference>
<dbReference type="InterPro" id="IPR035892">
    <property type="entry name" value="C2_domain_sf"/>
</dbReference>
<dbReference type="InterPro" id="IPR000198">
    <property type="entry name" value="RhoGAP_dom"/>
</dbReference>
<dbReference type="InterPro" id="IPR008936">
    <property type="entry name" value="Rho_GTPase_activation_prot"/>
</dbReference>
<feature type="domain" description="C2" evidence="7">
    <location>
        <begin position="478"/>
        <end position="606"/>
    </location>
</feature>
<dbReference type="PROSITE" id="PS50004">
    <property type="entry name" value="C2"/>
    <property type="match status" value="1"/>
</dbReference>
<dbReference type="Pfam" id="PF00168">
    <property type="entry name" value="C2"/>
    <property type="match status" value="1"/>
</dbReference>
<dbReference type="InterPro" id="IPR035899">
    <property type="entry name" value="DBL_dom_sf"/>
</dbReference>
<evidence type="ECO:0000256" key="4">
    <source>
        <dbReference type="ARBA" id="ARBA00022658"/>
    </source>
</evidence>
<dbReference type="SMART" id="SM00324">
    <property type="entry name" value="RhoGAP"/>
    <property type="match status" value="1"/>
</dbReference>
<evidence type="ECO:0000259" key="9">
    <source>
        <dbReference type="PROSITE" id="PS50238"/>
    </source>
</evidence>
<dbReference type="Proteomes" id="UP000694568">
    <property type="component" value="Unplaced"/>
</dbReference>
<reference evidence="10" key="2">
    <citation type="submission" date="2025-09" db="UniProtKB">
        <authorList>
            <consortium name="Ensembl"/>
        </authorList>
    </citation>
    <scope>IDENTIFICATION</scope>
</reference>
<dbReference type="FunFam" id="1.10.555.10:FF:000004">
    <property type="entry name" value="active breakpoint cluster region-related protein-like"/>
    <property type="match status" value="1"/>
</dbReference>
<keyword evidence="11" id="KW-1185">Reference proteome</keyword>
<dbReference type="InterPro" id="IPR000219">
    <property type="entry name" value="DH_dom"/>
</dbReference>
<dbReference type="GeneTree" id="ENSGT00940000153491"/>
<evidence type="ECO:0000259" key="7">
    <source>
        <dbReference type="PROSITE" id="PS50004"/>
    </source>
</evidence>
<dbReference type="Pfam" id="PF00621">
    <property type="entry name" value="RhoGEF"/>
    <property type="match status" value="1"/>
</dbReference>
<dbReference type="PANTHER" id="PTHR23182">
    <property type="entry name" value="BREAKPOINT CLUSTER REGION PROTEIN BCR"/>
    <property type="match status" value="1"/>
</dbReference>
<dbReference type="GO" id="GO:0005085">
    <property type="term" value="F:guanyl-nucleotide exchange factor activity"/>
    <property type="evidence" value="ECO:0007669"/>
    <property type="project" value="UniProtKB-KW"/>
</dbReference>
<reference evidence="10" key="1">
    <citation type="submission" date="2025-08" db="UniProtKB">
        <authorList>
            <consortium name="Ensembl"/>
        </authorList>
    </citation>
    <scope>IDENTIFICATION</scope>
</reference>
<dbReference type="AlphaFoldDB" id="A0A8D0D2G6"/>
<gene>
    <name evidence="10" type="primary">abr</name>
</gene>
<dbReference type="SMART" id="SM00233">
    <property type="entry name" value="PH"/>
    <property type="match status" value="1"/>
</dbReference>
<evidence type="ECO:0000259" key="8">
    <source>
        <dbReference type="PROSITE" id="PS50010"/>
    </source>
</evidence>
<dbReference type="Gene3D" id="1.10.555.10">
    <property type="entry name" value="Rho GTPase activation protein"/>
    <property type="match status" value="1"/>
</dbReference>
<dbReference type="PANTHER" id="PTHR23182:SF5">
    <property type="entry name" value="ACTIVE BREAKPOINT CLUSTER REGION-RELATED PROTEIN"/>
    <property type="match status" value="1"/>
</dbReference>
<feature type="region of interest" description="Disordered" evidence="5">
    <location>
        <begin position="30"/>
        <end position="56"/>
    </location>
</feature>
<evidence type="ECO:0000259" key="6">
    <source>
        <dbReference type="PROSITE" id="PS50003"/>
    </source>
</evidence>
<keyword evidence="3" id="KW-0343">GTPase activation</keyword>
<dbReference type="InterPro" id="IPR001849">
    <property type="entry name" value="PH_domain"/>
</dbReference>
<dbReference type="CDD" id="cd00160">
    <property type="entry name" value="RhoGEF"/>
    <property type="match status" value="1"/>
</dbReference>
<dbReference type="Gene3D" id="2.30.29.30">
    <property type="entry name" value="Pleckstrin-homology domain (PH domain)/Phosphotyrosine-binding domain (PTB)"/>
    <property type="match status" value="1"/>
</dbReference>
<dbReference type="PROSITE" id="PS50238">
    <property type="entry name" value="RHOGAP"/>
    <property type="match status" value="1"/>
</dbReference>
<protein>
    <submittedName>
        <fullName evidence="10">ABR activator of RhoGEF and GTPase</fullName>
    </submittedName>
</protein>
<proteinExistence type="predicted"/>
<dbReference type="GO" id="GO:0030424">
    <property type="term" value="C:axon"/>
    <property type="evidence" value="ECO:0007669"/>
    <property type="project" value="UniProtKB-SubCell"/>
</dbReference>
<dbReference type="SUPFAM" id="SSF48065">
    <property type="entry name" value="DBL homology domain (DH-domain)"/>
    <property type="match status" value="1"/>
</dbReference>
<dbReference type="Gene3D" id="1.20.900.10">
    <property type="entry name" value="Dbl homology (DH) domain"/>
    <property type="match status" value="1"/>
</dbReference>
<evidence type="ECO:0000256" key="5">
    <source>
        <dbReference type="SAM" id="MobiDB-lite"/>
    </source>
</evidence>
<dbReference type="Pfam" id="PF00620">
    <property type="entry name" value="RhoGAP"/>
    <property type="match status" value="1"/>
</dbReference>
<evidence type="ECO:0000256" key="3">
    <source>
        <dbReference type="ARBA" id="ARBA00022468"/>
    </source>
</evidence>
<name>A0A8D0D2G6_SANLU</name>
<dbReference type="GO" id="GO:0043197">
    <property type="term" value="C:dendritic spine"/>
    <property type="evidence" value="ECO:0007669"/>
    <property type="project" value="UniProtKB-SubCell"/>
</dbReference>
<dbReference type="InterPro" id="IPR000008">
    <property type="entry name" value="C2_dom"/>
</dbReference>
<dbReference type="SMART" id="SM00239">
    <property type="entry name" value="C2"/>
    <property type="match status" value="1"/>
</dbReference>
<accession>A0A8D0D2G6</accession>
<dbReference type="Gene3D" id="2.60.40.150">
    <property type="entry name" value="C2 domain"/>
    <property type="match status" value="1"/>
</dbReference>
<evidence type="ECO:0000313" key="11">
    <source>
        <dbReference type="Proteomes" id="UP000694568"/>
    </source>
</evidence>
<dbReference type="PROSITE" id="PS50003">
    <property type="entry name" value="PH_DOMAIN"/>
    <property type="match status" value="1"/>
</dbReference>
<dbReference type="SUPFAM" id="SSF48350">
    <property type="entry name" value="GTPase activation domain, GAP"/>
    <property type="match status" value="1"/>
</dbReference>
<feature type="domain" description="PH" evidence="6">
    <location>
        <begin position="295"/>
        <end position="453"/>
    </location>
</feature>
<dbReference type="GO" id="GO:0007165">
    <property type="term" value="P:signal transduction"/>
    <property type="evidence" value="ECO:0007669"/>
    <property type="project" value="InterPro"/>
</dbReference>
<organism evidence="10 11">
    <name type="scientific">Sander lucioperca</name>
    <name type="common">Pike-perch</name>
    <name type="synonym">Perca lucioperca</name>
    <dbReference type="NCBI Taxonomy" id="283035"/>
    <lineage>
        <taxon>Eukaryota</taxon>
        <taxon>Metazoa</taxon>
        <taxon>Chordata</taxon>
        <taxon>Craniata</taxon>
        <taxon>Vertebrata</taxon>
        <taxon>Euteleostomi</taxon>
        <taxon>Actinopterygii</taxon>
        <taxon>Neopterygii</taxon>
        <taxon>Teleostei</taxon>
        <taxon>Neoteleostei</taxon>
        <taxon>Acanthomorphata</taxon>
        <taxon>Eupercaria</taxon>
        <taxon>Perciformes</taxon>
        <taxon>Percoidei</taxon>
        <taxon>Percidae</taxon>
        <taxon>Luciopercinae</taxon>
        <taxon>Sander</taxon>
    </lineage>
</organism>
<evidence type="ECO:0000313" key="10">
    <source>
        <dbReference type="Ensembl" id="ENSSLUP00000033560.1"/>
    </source>
</evidence>
<dbReference type="CDD" id="cd04387">
    <property type="entry name" value="RhoGAP_Bcr"/>
    <property type="match status" value="1"/>
</dbReference>
<evidence type="ECO:0000256" key="1">
    <source>
        <dbReference type="ARBA" id="ARBA00004489"/>
    </source>
</evidence>
<comment type="subcellular location">
    <subcellularLocation>
        <location evidence="1">Cell projection</location>
        <location evidence="1">Axon</location>
    </subcellularLocation>
    <subcellularLocation>
        <location evidence="2">Cell projection</location>
        <location evidence="2">Dendritic spine</location>
    </subcellularLocation>
</comment>
<dbReference type="SUPFAM" id="SSF50729">
    <property type="entry name" value="PH domain-like"/>
    <property type="match status" value="1"/>
</dbReference>
<sequence>MEPLSARGVPRLSWIDTLYSNFNYNTDGYEGDGAEDGKSQDGSETLPYIDESPTMSPQLCTPQGPDGEMVSPTPPEGLLWHRACVRACMHNGDIEKGLEMKKLVLSGFLASEEIYINQLEALLLPMRPLKATATTSQPVLTIQQVETIFYKIQDIFEIHKEFYDALLPNIQQWDEKVTVGHLFQKLASQLGVYKAFVDNYKVALETAEKCSQANGQFQKISEVNLCGALLYKPIDRVTRSTLVLHDLLKHTPKDHPDFPLLQDALRISQNFLSSINEEIDPRRTAVTTPKGEARQLVKDGFLVEVSESSRKLRHVFLFTDLLLCAKMKKTSVGRQQQYECKWYIPLADLTFQTLDDSDSCPSIQILPEHEIEEMKIKISVLKSDIQKEKKAPKGQSRVERLRKKMNEQESWLLLHSPTIPFRIHNKHGKSYQFLLSSDYERSEWRESIQKLQKKDLQTCVLSSVELQVLTSSCFKLRTVHNIPVTSNKDDEETPGLYGFLHVIVHSAKGFKESANPYCTLEVDSYGYFVSKAKTRAFRDTTEPQWNEEFEIELEGSQYLRILCYEKCYDKSMLNKDDNEIVDKIMGKVHLWLLRAMPYTSAVLFVHRQIKVEFSMKFTSRDLSLKRTPSKKQSGVFGVKINVVTKRERSKVPYIVRQCIEEVEKRGIDEVGIYRISGVATDIQALKTAFDTNTKDILVMLSDMDINAIAGTLKLYFRELPEPLLTDRLYPAFMEGIALSDPAAKENCMMHLLRSLPDPNLMTFLILLEHLKRVAEKEPINKMSLHNLATVFGPTLLRPSESEITKAQHITSASDIWSHDVMAQVQVLLYYLQHPPISFAELKRNTLYFSTDV</sequence>
<keyword evidence="4" id="KW-0344">Guanine-nucleotide releasing factor</keyword>
<dbReference type="SUPFAM" id="SSF49562">
    <property type="entry name" value="C2 domain (Calcium/lipid-binding domain, CaLB)"/>
    <property type="match status" value="1"/>
</dbReference>
<feature type="domain" description="Rho-GAP" evidence="9">
    <location>
        <begin position="638"/>
        <end position="838"/>
    </location>
</feature>
<dbReference type="PROSITE" id="PS50010">
    <property type="entry name" value="DH_2"/>
    <property type="match status" value="1"/>
</dbReference>
<dbReference type="Ensembl" id="ENSSLUT00000034611.1">
    <property type="protein sequence ID" value="ENSSLUP00000033560.1"/>
    <property type="gene ID" value="ENSSLUG00000010030.1"/>
</dbReference>
<dbReference type="InterPro" id="IPR011993">
    <property type="entry name" value="PH-like_dom_sf"/>
</dbReference>
<evidence type="ECO:0000256" key="2">
    <source>
        <dbReference type="ARBA" id="ARBA00004552"/>
    </source>
</evidence>
<feature type="domain" description="DH" evidence="8">
    <location>
        <begin position="100"/>
        <end position="278"/>
    </location>
</feature>
<dbReference type="GO" id="GO:0016020">
    <property type="term" value="C:membrane"/>
    <property type="evidence" value="ECO:0007669"/>
    <property type="project" value="TreeGrafter"/>
</dbReference>
<dbReference type="GO" id="GO:0005096">
    <property type="term" value="F:GTPase activator activity"/>
    <property type="evidence" value="ECO:0007669"/>
    <property type="project" value="UniProtKB-KW"/>
</dbReference>
<dbReference type="Pfam" id="PF19057">
    <property type="entry name" value="PH_19"/>
    <property type="match status" value="1"/>
</dbReference>
<dbReference type="InterPro" id="IPR037769">
    <property type="entry name" value="Abr/Bcr"/>
</dbReference>